<dbReference type="GeneID" id="43603556"/>
<dbReference type="OrthoDB" id="408631at2759"/>
<dbReference type="Proteomes" id="UP000254866">
    <property type="component" value="Unassembled WGS sequence"/>
</dbReference>
<sequence length="315" mass="35086">MAANPQPQLPPGLSPVELRAHTNAGREANSQQILRSITVDIDTKDFRCATTDEQTIPLRVYKPSSIPSGVQLPVFIFYHGGGYCFGTLSSEDGFCSWMVEKVGIIVVNVCYRHTPEWKWPAQREDAFNALNWVFDNIDLISGDQNKVLVGGRSSGSNLAAGVSLRDKDVHGKSRIRGQILDLPHVCHTSVFPADLIAPGKGSFEENIDAPILPATRIDFFNKLLDVKDPTERYYSVLLAPEADLAGLPAAYFLVAGRDPLRDEALLYEAKLKRAGVKTDVNVYPGVPHGFRRYRDLKMSRQYDKDLVKAFKWLLQ</sequence>
<dbReference type="Gene3D" id="3.40.50.1820">
    <property type="entry name" value="alpha/beta hydrolase"/>
    <property type="match status" value="1"/>
</dbReference>
<proteinExistence type="predicted"/>
<dbReference type="PANTHER" id="PTHR48081">
    <property type="entry name" value="AB HYDROLASE SUPERFAMILY PROTEIN C4A8.06C"/>
    <property type="match status" value="1"/>
</dbReference>
<evidence type="ECO:0000313" key="3">
    <source>
        <dbReference type="EMBL" id="RDL29588.1"/>
    </source>
</evidence>
<dbReference type="SUPFAM" id="SSF53474">
    <property type="entry name" value="alpha/beta-Hydrolases"/>
    <property type="match status" value="1"/>
</dbReference>
<dbReference type="RefSeq" id="XP_031864515.1">
    <property type="nucleotide sequence ID" value="XM_032019330.1"/>
</dbReference>
<dbReference type="InterPro" id="IPR013094">
    <property type="entry name" value="AB_hydrolase_3"/>
</dbReference>
<dbReference type="PANTHER" id="PTHR48081:SF8">
    <property type="entry name" value="ALPHA_BETA HYDROLASE FOLD-3 DOMAIN-CONTAINING PROTEIN-RELATED"/>
    <property type="match status" value="1"/>
</dbReference>
<dbReference type="Pfam" id="PF07859">
    <property type="entry name" value="Abhydrolase_3"/>
    <property type="match status" value="1"/>
</dbReference>
<evidence type="ECO:0000259" key="2">
    <source>
        <dbReference type="Pfam" id="PF07859"/>
    </source>
</evidence>
<feature type="domain" description="Alpha/beta hydrolase fold-3" evidence="2">
    <location>
        <begin position="76"/>
        <end position="290"/>
    </location>
</feature>
<dbReference type="InterPro" id="IPR050300">
    <property type="entry name" value="GDXG_lipolytic_enzyme"/>
</dbReference>
<keyword evidence="1" id="KW-0378">Hydrolase</keyword>
<name>A0A370T8J8_9HELO</name>
<dbReference type="STRING" id="2656787.A0A370T8J8"/>
<reference evidence="3 4" key="1">
    <citation type="journal article" date="2018" name="IMA Fungus">
        <title>IMA Genome-F 9: Draft genome sequence of Annulohypoxylon stygium, Aspergillus mulundensis, Berkeleyomyces basicola (syn. Thielaviopsis basicola), Ceratocystis smalleyi, two Cercospora beticola strains, Coleophoma cylindrospora, Fusarium fracticaudum, Phialophora cf. hyalina, and Morchella septimelata.</title>
        <authorList>
            <person name="Wingfield B.D."/>
            <person name="Bills G.F."/>
            <person name="Dong Y."/>
            <person name="Huang W."/>
            <person name="Nel W.J."/>
            <person name="Swalarsk-Parry B.S."/>
            <person name="Vaghefi N."/>
            <person name="Wilken P.M."/>
            <person name="An Z."/>
            <person name="de Beer Z.W."/>
            <person name="De Vos L."/>
            <person name="Chen L."/>
            <person name="Duong T.A."/>
            <person name="Gao Y."/>
            <person name="Hammerbacher A."/>
            <person name="Kikkert J.R."/>
            <person name="Li Y."/>
            <person name="Li H."/>
            <person name="Li K."/>
            <person name="Li Q."/>
            <person name="Liu X."/>
            <person name="Ma X."/>
            <person name="Naidoo K."/>
            <person name="Pethybridge S.J."/>
            <person name="Sun J."/>
            <person name="Steenkamp E.T."/>
            <person name="van der Nest M.A."/>
            <person name="van Wyk S."/>
            <person name="Wingfield M.J."/>
            <person name="Xiong C."/>
            <person name="Yue Q."/>
            <person name="Zhang X."/>
        </authorList>
    </citation>
    <scope>NUCLEOTIDE SEQUENCE [LARGE SCALE GENOMIC DNA]</scope>
    <source>
        <strain evidence="3 4">BP 5553</strain>
    </source>
</reference>
<dbReference type="EMBL" id="NPIC01000029">
    <property type="protein sequence ID" value="RDL29588.1"/>
    <property type="molecule type" value="Genomic_DNA"/>
</dbReference>
<dbReference type="GO" id="GO:0016787">
    <property type="term" value="F:hydrolase activity"/>
    <property type="evidence" value="ECO:0007669"/>
    <property type="project" value="UniProtKB-KW"/>
</dbReference>
<dbReference type="AlphaFoldDB" id="A0A370T8J8"/>
<accession>A0A370T8J8</accession>
<keyword evidence="4" id="KW-1185">Reference proteome</keyword>
<gene>
    <name evidence="3" type="ORF">BP5553_10707</name>
</gene>
<dbReference type="InterPro" id="IPR029058">
    <property type="entry name" value="AB_hydrolase_fold"/>
</dbReference>
<organism evidence="3 4">
    <name type="scientific">Venustampulla echinocandica</name>
    <dbReference type="NCBI Taxonomy" id="2656787"/>
    <lineage>
        <taxon>Eukaryota</taxon>
        <taxon>Fungi</taxon>
        <taxon>Dikarya</taxon>
        <taxon>Ascomycota</taxon>
        <taxon>Pezizomycotina</taxon>
        <taxon>Leotiomycetes</taxon>
        <taxon>Helotiales</taxon>
        <taxon>Pleuroascaceae</taxon>
        <taxon>Venustampulla</taxon>
    </lineage>
</organism>
<evidence type="ECO:0000256" key="1">
    <source>
        <dbReference type="ARBA" id="ARBA00022801"/>
    </source>
</evidence>
<protein>
    <recommendedName>
        <fullName evidence="2">Alpha/beta hydrolase fold-3 domain-containing protein</fullName>
    </recommendedName>
</protein>
<comment type="caution">
    <text evidence="3">The sequence shown here is derived from an EMBL/GenBank/DDBJ whole genome shotgun (WGS) entry which is preliminary data.</text>
</comment>
<evidence type="ECO:0000313" key="4">
    <source>
        <dbReference type="Proteomes" id="UP000254866"/>
    </source>
</evidence>